<dbReference type="EMBL" id="AP019308">
    <property type="protein sequence ID" value="BBH21921.1"/>
    <property type="molecule type" value="Genomic_DNA"/>
</dbReference>
<evidence type="ECO:0000313" key="13">
    <source>
        <dbReference type="Proteomes" id="UP000275368"/>
    </source>
</evidence>
<protein>
    <submittedName>
        <fullName evidence="12">Glucose-1-phosphate thymidylyltransferase</fullName>
    </submittedName>
</protein>
<dbReference type="GO" id="GO:0019134">
    <property type="term" value="F:glucosamine-1-phosphate N-acetyltransferase activity"/>
    <property type="evidence" value="ECO:0007669"/>
    <property type="project" value="UniProtKB-EC"/>
</dbReference>
<dbReference type="InterPro" id="IPR050065">
    <property type="entry name" value="GlmU-like"/>
</dbReference>
<dbReference type="InterPro" id="IPR029044">
    <property type="entry name" value="Nucleotide-diphossugar_trans"/>
</dbReference>
<dbReference type="RefSeq" id="WP_125659171.1">
    <property type="nucleotide sequence ID" value="NZ_AP019308.1"/>
</dbReference>
<accession>A0A3G9J7W2</accession>
<comment type="pathway">
    <text evidence="2">Nucleotide-sugar biosynthesis; UDP-N-acetyl-alpha-D-glucosamine biosynthesis; UDP-N-acetyl-alpha-D-glucosamine from N-acetyl-alpha-D-glucosamine 1-phosphate: step 1/1.</text>
</comment>
<evidence type="ECO:0000256" key="7">
    <source>
        <dbReference type="ARBA" id="ARBA00023315"/>
    </source>
</evidence>
<evidence type="ECO:0000256" key="8">
    <source>
        <dbReference type="ARBA" id="ARBA00048247"/>
    </source>
</evidence>
<keyword evidence="4" id="KW-0548">Nucleotidyltransferase</keyword>
<dbReference type="Pfam" id="PF25087">
    <property type="entry name" value="GMPPB_C"/>
    <property type="match status" value="1"/>
</dbReference>
<dbReference type="Proteomes" id="UP000275368">
    <property type="component" value="Chromosome"/>
</dbReference>
<comment type="catalytic activity">
    <reaction evidence="8">
        <text>alpha-D-glucosamine 1-phosphate + acetyl-CoA = N-acetyl-alpha-D-glucosamine 1-phosphate + CoA + H(+)</text>
        <dbReference type="Rhea" id="RHEA:13725"/>
        <dbReference type="ChEBI" id="CHEBI:15378"/>
        <dbReference type="ChEBI" id="CHEBI:57287"/>
        <dbReference type="ChEBI" id="CHEBI:57288"/>
        <dbReference type="ChEBI" id="CHEBI:57776"/>
        <dbReference type="ChEBI" id="CHEBI:58516"/>
        <dbReference type="EC" id="2.3.1.157"/>
    </reaction>
</comment>
<dbReference type="Gene3D" id="3.90.550.10">
    <property type="entry name" value="Spore Coat Polysaccharide Biosynthesis Protein SpsA, Chain A"/>
    <property type="match status" value="1"/>
</dbReference>
<dbReference type="InterPro" id="IPR011004">
    <property type="entry name" value="Trimer_LpxA-like_sf"/>
</dbReference>
<evidence type="ECO:0000256" key="3">
    <source>
        <dbReference type="ARBA" id="ARBA00022679"/>
    </source>
</evidence>
<comment type="catalytic activity">
    <reaction evidence="9">
        <text>N-acetyl-alpha-D-glucosamine 1-phosphate + UTP + H(+) = UDP-N-acetyl-alpha-D-glucosamine + diphosphate</text>
        <dbReference type="Rhea" id="RHEA:13509"/>
        <dbReference type="ChEBI" id="CHEBI:15378"/>
        <dbReference type="ChEBI" id="CHEBI:33019"/>
        <dbReference type="ChEBI" id="CHEBI:46398"/>
        <dbReference type="ChEBI" id="CHEBI:57705"/>
        <dbReference type="ChEBI" id="CHEBI:57776"/>
        <dbReference type="EC" id="2.7.7.23"/>
    </reaction>
</comment>
<dbReference type="OrthoDB" id="9813880at2"/>
<evidence type="ECO:0000259" key="10">
    <source>
        <dbReference type="Pfam" id="PF00483"/>
    </source>
</evidence>
<dbReference type="Pfam" id="PF00483">
    <property type="entry name" value="NTP_transferase"/>
    <property type="match status" value="1"/>
</dbReference>
<dbReference type="PANTHER" id="PTHR43584:SF8">
    <property type="entry name" value="N-ACETYLMURAMATE ALPHA-1-PHOSPHATE URIDYLYLTRANSFERASE"/>
    <property type="match status" value="1"/>
</dbReference>
<dbReference type="GO" id="GO:0003977">
    <property type="term" value="F:UDP-N-acetylglucosamine diphosphorylase activity"/>
    <property type="evidence" value="ECO:0007669"/>
    <property type="project" value="UniProtKB-EC"/>
</dbReference>
<comment type="pathway">
    <text evidence="1">Nucleotide-sugar biosynthesis; UDP-N-acetyl-alpha-D-glucosamine biosynthesis; N-acetyl-alpha-D-glucosamine 1-phosphate from alpha-D-glucosamine 6-phosphate (route II): step 2/2.</text>
</comment>
<evidence type="ECO:0000313" key="12">
    <source>
        <dbReference type="EMBL" id="BBH21921.1"/>
    </source>
</evidence>
<keyword evidence="13" id="KW-1185">Reference proteome</keyword>
<keyword evidence="5" id="KW-0677">Repeat</keyword>
<name>A0A3G9J7W2_9BACL</name>
<gene>
    <name evidence="12" type="ORF">Back11_32660</name>
</gene>
<dbReference type="InterPro" id="IPR005835">
    <property type="entry name" value="NTP_transferase_dom"/>
</dbReference>
<keyword evidence="6" id="KW-0511">Multifunctional enzyme</keyword>
<evidence type="ECO:0000256" key="5">
    <source>
        <dbReference type="ARBA" id="ARBA00022737"/>
    </source>
</evidence>
<feature type="domain" description="Nucleotidyl transferase" evidence="10">
    <location>
        <begin position="4"/>
        <end position="149"/>
    </location>
</feature>
<sequence length="470" mass="50894">MKTAIILAAGLGTKMWPFAEIRPKAMIPVAAKPIIAHQVESLQELGFTKIIIVGGKLHGQIRNYFRENGPSSAGARQEVDVIVVADEKGQGTALSLSAARTAAGNEGSFLVLYGDTLIDPADIKQLMASFEQRAERELAVVLVNPLHEQSSSDWICCQLEGGFVRHILGHPRGGCTHRFCAFAFSDDFWSYASSNSGLFTSVQVGMMPPLEAHLEMSLLDCMNDGYAVRAVETTGDFVDLDKPWHILLANELVARRNCAKLTCNVLAEGASIDPSAAIDGFVQLGVGSRIGRNVIIEGNIIVGDRTVIENGAILKGSHIIGNDSNIGNYCFLSEGTTVGDHCVINHCAELEGVIFDTVYLYHYMEFYGVIGTSTDLGAATVCGTLRFDDGRTSHRIKGRKETPSEHSDAIYLGDFVRTGVNAILMPGVKVGVYSIVGSGVILEEDVPNRSLLYVKQDLVRKEWGPAKYGW</sequence>
<proteinExistence type="predicted"/>
<feature type="domain" description="Mannose-1-phosphate guanyltransferase C-terminal" evidence="11">
    <location>
        <begin position="266"/>
        <end position="352"/>
    </location>
</feature>
<evidence type="ECO:0000259" key="11">
    <source>
        <dbReference type="Pfam" id="PF25087"/>
    </source>
</evidence>
<evidence type="ECO:0000256" key="2">
    <source>
        <dbReference type="ARBA" id="ARBA00005208"/>
    </source>
</evidence>
<evidence type="ECO:0000256" key="9">
    <source>
        <dbReference type="ARBA" id="ARBA00048493"/>
    </source>
</evidence>
<dbReference type="PANTHER" id="PTHR43584">
    <property type="entry name" value="NUCLEOTIDYL TRANSFERASE"/>
    <property type="match status" value="1"/>
</dbReference>
<dbReference type="InterPro" id="IPR056729">
    <property type="entry name" value="GMPPB_C"/>
</dbReference>
<dbReference type="PROSITE" id="PS00101">
    <property type="entry name" value="HEXAPEP_TRANSFERASES"/>
    <property type="match status" value="2"/>
</dbReference>
<dbReference type="SUPFAM" id="SSF51161">
    <property type="entry name" value="Trimeric LpxA-like enzymes"/>
    <property type="match status" value="1"/>
</dbReference>
<dbReference type="Gene3D" id="2.160.10.10">
    <property type="entry name" value="Hexapeptide repeat proteins"/>
    <property type="match status" value="1"/>
</dbReference>
<dbReference type="InterPro" id="IPR018357">
    <property type="entry name" value="Hexapep_transf_CS"/>
</dbReference>
<dbReference type="KEGG" id="pbk:Back11_32660"/>
<evidence type="ECO:0000256" key="4">
    <source>
        <dbReference type="ARBA" id="ARBA00022695"/>
    </source>
</evidence>
<evidence type="ECO:0000256" key="6">
    <source>
        <dbReference type="ARBA" id="ARBA00023268"/>
    </source>
</evidence>
<keyword evidence="3 12" id="KW-0808">Transferase</keyword>
<dbReference type="SUPFAM" id="SSF53448">
    <property type="entry name" value="Nucleotide-diphospho-sugar transferases"/>
    <property type="match status" value="1"/>
</dbReference>
<organism evidence="12 13">
    <name type="scientific">Paenibacillus baekrokdamisoli</name>
    <dbReference type="NCBI Taxonomy" id="1712516"/>
    <lineage>
        <taxon>Bacteria</taxon>
        <taxon>Bacillati</taxon>
        <taxon>Bacillota</taxon>
        <taxon>Bacilli</taxon>
        <taxon>Bacillales</taxon>
        <taxon>Paenibacillaceae</taxon>
        <taxon>Paenibacillus</taxon>
    </lineage>
</organism>
<dbReference type="AlphaFoldDB" id="A0A3G9J7W2"/>
<evidence type="ECO:0000256" key="1">
    <source>
        <dbReference type="ARBA" id="ARBA00005166"/>
    </source>
</evidence>
<keyword evidence="7" id="KW-0012">Acyltransferase</keyword>
<reference evidence="12 13" key="1">
    <citation type="submission" date="2018-11" db="EMBL/GenBank/DDBJ databases">
        <title>Complete genome sequence of Paenibacillus baekrokdamisoli strain KCTC 33723.</title>
        <authorList>
            <person name="Kang S.W."/>
            <person name="Lee K.C."/>
            <person name="Kim K.K."/>
            <person name="Kim J.S."/>
            <person name="Kim D.S."/>
            <person name="Ko S.H."/>
            <person name="Yang S.H."/>
            <person name="Lee J.S."/>
        </authorList>
    </citation>
    <scope>NUCLEOTIDE SEQUENCE [LARGE SCALE GENOMIC DNA]</scope>
    <source>
        <strain evidence="12 13">KCTC 33723</strain>
    </source>
</reference>